<keyword evidence="9 12" id="KW-0863">Zinc-finger</keyword>
<dbReference type="Gene3D" id="3.30.40.10">
    <property type="entry name" value="Zinc/RING finger domain, C3HC4 (zinc finger)"/>
    <property type="match status" value="1"/>
</dbReference>
<feature type="compositionally biased region" description="Basic residues" evidence="13">
    <location>
        <begin position="1"/>
        <end position="23"/>
    </location>
</feature>
<protein>
    <recommendedName>
        <fullName evidence="5">RBR-type E3 ubiquitin transferase</fullName>
        <ecNumber evidence="5">2.3.2.31</ecNumber>
    </recommendedName>
</protein>
<evidence type="ECO:0000256" key="2">
    <source>
        <dbReference type="ARBA" id="ARBA00001947"/>
    </source>
</evidence>
<dbReference type="InterPro" id="IPR013083">
    <property type="entry name" value="Znf_RING/FYVE/PHD"/>
</dbReference>
<dbReference type="InterPro" id="IPR017907">
    <property type="entry name" value="Znf_RING_CS"/>
</dbReference>
<evidence type="ECO:0000256" key="11">
    <source>
        <dbReference type="ARBA" id="ARBA00022833"/>
    </source>
</evidence>
<evidence type="ECO:0000256" key="5">
    <source>
        <dbReference type="ARBA" id="ARBA00012251"/>
    </source>
</evidence>
<dbReference type="InterPro" id="IPR018957">
    <property type="entry name" value="Znf_C3HC4_RING-type"/>
</dbReference>
<feature type="domain" description="RING-type" evidence="14">
    <location>
        <begin position="130"/>
        <end position="175"/>
    </location>
</feature>
<dbReference type="InterPro" id="IPR031127">
    <property type="entry name" value="E3_UB_ligase_RBR"/>
</dbReference>
<comment type="function">
    <text evidence="3">Might act as an E3 ubiquitin-protein ligase, or as part of E3 complex, which accepts ubiquitin from specific E2 ubiquitin-conjugating enzymes and then transfers it to substrates.</text>
</comment>
<dbReference type="EMBL" id="NQVE01000134">
    <property type="protein sequence ID" value="RAL45423.1"/>
    <property type="molecule type" value="Genomic_DNA"/>
</dbReference>
<dbReference type="UniPathway" id="UPA00143"/>
<evidence type="ECO:0000256" key="4">
    <source>
        <dbReference type="ARBA" id="ARBA00005884"/>
    </source>
</evidence>
<keyword evidence="17" id="KW-1185">Reference proteome</keyword>
<accession>A0A328DN21</accession>
<evidence type="ECO:0000256" key="7">
    <source>
        <dbReference type="ARBA" id="ARBA00022723"/>
    </source>
</evidence>
<evidence type="ECO:0000256" key="10">
    <source>
        <dbReference type="ARBA" id="ARBA00022786"/>
    </source>
</evidence>
<keyword evidence="6" id="KW-0808">Transferase</keyword>
<dbReference type="PROSITE" id="PS50089">
    <property type="entry name" value="ZF_RING_2"/>
    <property type="match status" value="1"/>
</dbReference>
<comment type="catalytic activity">
    <reaction evidence="1">
        <text>[E2 ubiquitin-conjugating enzyme]-S-ubiquitinyl-L-cysteine + [acceptor protein]-L-lysine = [E2 ubiquitin-conjugating enzyme]-L-cysteine + [acceptor protein]-N(6)-ubiquitinyl-L-lysine.</text>
        <dbReference type="EC" id="2.3.2.31"/>
    </reaction>
</comment>
<dbReference type="PANTHER" id="PTHR11685">
    <property type="entry name" value="RBR FAMILY RING FINGER AND IBR DOMAIN-CONTAINING"/>
    <property type="match status" value="1"/>
</dbReference>
<reference evidence="16 17" key="1">
    <citation type="submission" date="2018-06" db="EMBL/GenBank/DDBJ databases">
        <title>The Genome of Cuscuta australis (Dodder) Provides Insight into the Evolution of Plant Parasitism.</title>
        <authorList>
            <person name="Liu H."/>
        </authorList>
    </citation>
    <scope>NUCLEOTIDE SEQUENCE [LARGE SCALE GENOMIC DNA]</scope>
    <source>
        <strain evidence="17">cv. Yunnan</strain>
        <tissue evidence="16">Vines</tissue>
    </source>
</reference>
<dbReference type="Pfam" id="PF00097">
    <property type="entry name" value="zf-C3HC4"/>
    <property type="match status" value="1"/>
</dbReference>
<dbReference type="GO" id="GO:0016567">
    <property type="term" value="P:protein ubiquitination"/>
    <property type="evidence" value="ECO:0007669"/>
    <property type="project" value="UniProtKB-UniPathway"/>
</dbReference>
<keyword evidence="10" id="KW-0833">Ubl conjugation pathway</keyword>
<evidence type="ECO:0000259" key="15">
    <source>
        <dbReference type="PROSITE" id="PS51873"/>
    </source>
</evidence>
<evidence type="ECO:0000313" key="17">
    <source>
        <dbReference type="Proteomes" id="UP000249390"/>
    </source>
</evidence>
<evidence type="ECO:0000256" key="3">
    <source>
        <dbReference type="ARBA" id="ARBA00003976"/>
    </source>
</evidence>
<evidence type="ECO:0000256" key="8">
    <source>
        <dbReference type="ARBA" id="ARBA00022737"/>
    </source>
</evidence>
<dbReference type="GO" id="GO:0008270">
    <property type="term" value="F:zinc ion binding"/>
    <property type="evidence" value="ECO:0007669"/>
    <property type="project" value="UniProtKB-KW"/>
</dbReference>
<gene>
    <name evidence="16" type="ORF">DM860_013819</name>
</gene>
<evidence type="ECO:0000256" key="6">
    <source>
        <dbReference type="ARBA" id="ARBA00022679"/>
    </source>
</evidence>
<dbReference type="SUPFAM" id="SSF57850">
    <property type="entry name" value="RING/U-box"/>
    <property type="match status" value="2"/>
</dbReference>
<comment type="cofactor">
    <cofactor evidence="2">
        <name>Zn(2+)</name>
        <dbReference type="ChEBI" id="CHEBI:29105"/>
    </cofactor>
</comment>
<dbReference type="EC" id="2.3.2.31" evidence="5"/>
<organism evidence="16 17">
    <name type="scientific">Cuscuta australis</name>
    <dbReference type="NCBI Taxonomy" id="267555"/>
    <lineage>
        <taxon>Eukaryota</taxon>
        <taxon>Viridiplantae</taxon>
        <taxon>Streptophyta</taxon>
        <taxon>Embryophyta</taxon>
        <taxon>Tracheophyta</taxon>
        <taxon>Spermatophyta</taxon>
        <taxon>Magnoliopsida</taxon>
        <taxon>eudicotyledons</taxon>
        <taxon>Gunneridae</taxon>
        <taxon>Pentapetalae</taxon>
        <taxon>asterids</taxon>
        <taxon>lamiids</taxon>
        <taxon>Solanales</taxon>
        <taxon>Convolvulaceae</taxon>
        <taxon>Cuscuteae</taxon>
        <taxon>Cuscuta</taxon>
        <taxon>Cuscuta subgen. Grammica</taxon>
        <taxon>Cuscuta sect. Cleistogrammica</taxon>
    </lineage>
</organism>
<evidence type="ECO:0000256" key="1">
    <source>
        <dbReference type="ARBA" id="ARBA00001798"/>
    </source>
</evidence>
<dbReference type="InterPro" id="IPR001841">
    <property type="entry name" value="Znf_RING"/>
</dbReference>
<evidence type="ECO:0000313" key="16">
    <source>
        <dbReference type="EMBL" id="RAL45423.1"/>
    </source>
</evidence>
<comment type="similarity">
    <text evidence="4">Belongs to the RBR family. Ariadne subfamily.</text>
</comment>
<keyword evidence="8" id="KW-0677">Repeat</keyword>
<evidence type="ECO:0000256" key="9">
    <source>
        <dbReference type="ARBA" id="ARBA00022771"/>
    </source>
</evidence>
<sequence length="341" mass="38905">MKRKFPSRRRKKGSERRRKKMKGISRVNDNLFGSSPEPCPATIPDDDNRADTKSAGFGSQSLALKRLLISVAESICERLEGTPSSASPIRRHDDGKMKGVAVSQCSLREIPLFARGRSRCEPGEPSRAFCSICEDAKPPSAMKSGTDCGHRYCEDCIREYVRAEIKSDIHGIKCPNSDCKKNLSTNFCLDSLEDSKELLQTWVSAQKETEALAKPTRIRCPFKDCSRLFLDDRKGFLIKACPQCWRLFCRKCEVQWHMGVGCGQYMFSLRLEALRRRQEEEEKENGEEEEVGNIFRIINSNGAVFIDPYASRRIRRVPRNMMPLIFCRMHSQMDEEEGDKA</sequence>
<dbReference type="SMART" id="SM00647">
    <property type="entry name" value="IBR"/>
    <property type="match status" value="1"/>
</dbReference>
<name>A0A328DN21_9ASTE</name>
<dbReference type="InterPro" id="IPR002867">
    <property type="entry name" value="IBR_dom"/>
</dbReference>
<dbReference type="GO" id="GO:0061630">
    <property type="term" value="F:ubiquitin protein ligase activity"/>
    <property type="evidence" value="ECO:0007669"/>
    <property type="project" value="UniProtKB-EC"/>
</dbReference>
<comment type="caution">
    <text evidence="16">The sequence shown here is derived from an EMBL/GenBank/DDBJ whole genome shotgun (WGS) entry which is preliminary data.</text>
</comment>
<dbReference type="AlphaFoldDB" id="A0A328DN21"/>
<evidence type="ECO:0000256" key="13">
    <source>
        <dbReference type="SAM" id="MobiDB-lite"/>
    </source>
</evidence>
<feature type="region of interest" description="Disordered" evidence="13">
    <location>
        <begin position="1"/>
        <end position="54"/>
    </location>
</feature>
<evidence type="ECO:0000256" key="12">
    <source>
        <dbReference type="PROSITE-ProRule" id="PRU00175"/>
    </source>
</evidence>
<feature type="domain" description="RING-type" evidence="15">
    <location>
        <begin position="126"/>
        <end position="341"/>
    </location>
</feature>
<proteinExistence type="inferred from homology"/>
<keyword evidence="7" id="KW-0479">Metal-binding</keyword>
<dbReference type="Proteomes" id="UP000249390">
    <property type="component" value="Unassembled WGS sequence"/>
</dbReference>
<dbReference type="PROSITE" id="PS51873">
    <property type="entry name" value="TRIAD"/>
    <property type="match status" value="1"/>
</dbReference>
<dbReference type="PROSITE" id="PS00518">
    <property type="entry name" value="ZF_RING_1"/>
    <property type="match status" value="1"/>
</dbReference>
<dbReference type="Pfam" id="PF01485">
    <property type="entry name" value="IBR"/>
    <property type="match status" value="1"/>
</dbReference>
<dbReference type="InterPro" id="IPR044066">
    <property type="entry name" value="TRIAD_supradom"/>
</dbReference>
<evidence type="ECO:0000259" key="14">
    <source>
        <dbReference type="PROSITE" id="PS50089"/>
    </source>
</evidence>
<keyword evidence="11" id="KW-0862">Zinc</keyword>